<evidence type="ECO:0000313" key="2">
    <source>
        <dbReference type="EMBL" id="KXS22552.1"/>
    </source>
</evidence>
<gene>
    <name evidence="2" type="ORF">M427DRAFT_150799</name>
</gene>
<protein>
    <submittedName>
        <fullName evidence="2">Uncharacterized protein</fullName>
    </submittedName>
</protein>
<evidence type="ECO:0000256" key="1">
    <source>
        <dbReference type="SAM" id="MobiDB-lite"/>
    </source>
</evidence>
<sequence length="126" mass="13405">MQIPGAFSLLSIGYVIPLRGPTPCISIPARSHPTTCPSAFSPLPTAMPASIPPTPHPTLLCFGHPNERPRPRNIRGTLSSILPTPTPTPSNSSTSPSHPPRRAPKPFLGTPFDPTPQPLANLPRSR</sequence>
<feature type="non-terminal residue" evidence="2">
    <location>
        <position position="126"/>
    </location>
</feature>
<proteinExistence type="predicted"/>
<reference evidence="2 3" key="1">
    <citation type="journal article" date="2015" name="Genome Biol. Evol.">
        <title>Phylogenomic analyses indicate that early fungi evolved digesting cell walls of algal ancestors of land plants.</title>
        <authorList>
            <person name="Chang Y."/>
            <person name="Wang S."/>
            <person name="Sekimoto S."/>
            <person name="Aerts A.L."/>
            <person name="Choi C."/>
            <person name="Clum A."/>
            <person name="LaButti K.M."/>
            <person name="Lindquist E.A."/>
            <person name="Yee Ngan C."/>
            <person name="Ohm R.A."/>
            <person name="Salamov A.A."/>
            <person name="Grigoriev I.V."/>
            <person name="Spatafora J.W."/>
            <person name="Berbee M.L."/>
        </authorList>
    </citation>
    <scope>NUCLEOTIDE SEQUENCE [LARGE SCALE GENOMIC DNA]</scope>
    <source>
        <strain evidence="2 3">JEL478</strain>
    </source>
</reference>
<dbReference type="AlphaFoldDB" id="A0A139B0M9"/>
<accession>A0A139B0M9</accession>
<dbReference type="PRINTS" id="PR01217">
    <property type="entry name" value="PRICHEXTENSN"/>
</dbReference>
<name>A0A139B0M9_GONPJ</name>
<dbReference type="Proteomes" id="UP000070544">
    <property type="component" value="Unassembled WGS sequence"/>
</dbReference>
<dbReference type="EMBL" id="KQ965731">
    <property type="protein sequence ID" value="KXS22552.1"/>
    <property type="molecule type" value="Genomic_DNA"/>
</dbReference>
<feature type="compositionally biased region" description="Low complexity" evidence="1">
    <location>
        <begin position="77"/>
        <end position="96"/>
    </location>
</feature>
<feature type="region of interest" description="Disordered" evidence="1">
    <location>
        <begin position="47"/>
        <end position="126"/>
    </location>
</feature>
<organism evidence="2 3">
    <name type="scientific">Gonapodya prolifera (strain JEL478)</name>
    <name type="common">Monoblepharis prolifera</name>
    <dbReference type="NCBI Taxonomy" id="1344416"/>
    <lineage>
        <taxon>Eukaryota</taxon>
        <taxon>Fungi</taxon>
        <taxon>Fungi incertae sedis</taxon>
        <taxon>Chytridiomycota</taxon>
        <taxon>Chytridiomycota incertae sedis</taxon>
        <taxon>Monoblepharidomycetes</taxon>
        <taxon>Monoblepharidales</taxon>
        <taxon>Gonapodyaceae</taxon>
        <taxon>Gonapodya</taxon>
    </lineage>
</organism>
<keyword evidence="3" id="KW-1185">Reference proteome</keyword>
<evidence type="ECO:0000313" key="3">
    <source>
        <dbReference type="Proteomes" id="UP000070544"/>
    </source>
</evidence>